<dbReference type="PANTHER" id="PTHR36930">
    <property type="entry name" value="METAL-SULFUR CLUSTER BIOSYNTHESIS PROTEINS YUAD-RELATED"/>
    <property type="match status" value="1"/>
</dbReference>
<dbReference type="InterPro" id="IPR011037">
    <property type="entry name" value="Pyrv_Knase-like_insert_dom_sf"/>
</dbReference>
<dbReference type="SUPFAM" id="SSF50800">
    <property type="entry name" value="PK beta-barrel domain-like"/>
    <property type="match status" value="1"/>
</dbReference>
<gene>
    <name evidence="2" type="ORF">ACFOMF_13025</name>
</gene>
<comment type="caution">
    <text evidence="2">The sequence shown here is derived from an EMBL/GenBank/DDBJ whole genome shotgun (WGS) entry which is preliminary data.</text>
</comment>
<dbReference type="Proteomes" id="UP001595630">
    <property type="component" value="Unassembled WGS sequence"/>
</dbReference>
<reference evidence="3" key="1">
    <citation type="journal article" date="2019" name="Int. J. Syst. Evol. Microbiol.">
        <title>The Global Catalogue of Microorganisms (GCM) 10K type strain sequencing project: providing services to taxonomists for standard genome sequencing and annotation.</title>
        <authorList>
            <consortium name="The Broad Institute Genomics Platform"/>
            <consortium name="The Broad Institute Genome Sequencing Center for Infectious Disease"/>
            <person name="Wu L."/>
            <person name="Ma J."/>
        </authorList>
    </citation>
    <scope>NUCLEOTIDE SEQUENCE [LARGE SCALE GENOMIC DNA]</scope>
    <source>
        <strain evidence="3">KCTC 42447</strain>
    </source>
</reference>
<accession>A0ABV7T758</accession>
<name>A0ABV7T758_9GAMM</name>
<feature type="domain" description="MOSC" evidence="1">
    <location>
        <begin position="35"/>
        <end position="163"/>
    </location>
</feature>
<sequence length="165" mass="17716">MLDSQSTLAALLAAPVRPGRLMWIGLRPARGAPMQAVQRVRALTAQGLEGDRYRTSSNGKRQVTLIQAEDLAAIASYLGRDEVLAGEVRRNLLTRGINLLALKGKRFRVGEALLEYSGECHPCSKMETLFGTGGYNAMRGHGGITARILEDGLICLGDAVEVLPG</sequence>
<dbReference type="InterPro" id="IPR052716">
    <property type="entry name" value="MOSC_domain"/>
</dbReference>
<dbReference type="RefSeq" id="WP_386365485.1">
    <property type="nucleotide sequence ID" value="NZ_JBHRXZ010000022.1"/>
</dbReference>
<protein>
    <submittedName>
        <fullName evidence="2">MOSC domain-containing protein</fullName>
    </submittedName>
</protein>
<dbReference type="Gene3D" id="2.40.33.20">
    <property type="entry name" value="PK beta-barrel domain-like"/>
    <property type="match status" value="1"/>
</dbReference>
<evidence type="ECO:0000313" key="3">
    <source>
        <dbReference type="Proteomes" id="UP001595630"/>
    </source>
</evidence>
<organism evidence="2 3">
    <name type="scientific">Stutzerimonas tarimensis</name>
    <dbReference type="NCBI Taxonomy" id="1507735"/>
    <lineage>
        <taxon>Bacteria</taxon>
        <taxon>Pseudomonadati</taxon>
        <taxon>Pseudomonadota</taxon>
        <taxon>Gammaproteobacteria</taxon>
        <taxon>Pseudomonadales</taxon>
        <taxon>Pseudomonadaceae</taxon>
        <taxon>Stutzerimonas</taxon>
    </lineage>
</organism>
<dbReference type="EMBL" id="JBHRXZ010000022">
    <property type="protein sequence ID" value="MFC3608704.1"/>
    <property type="molecule type" value="Genomic_DNA"/>
</dbReference>
<proteinExistence type="predicted"/>
<keyword evidence="3" id="KW-1185">Reference proteome</keyword>
<dbReference type="PANTHER" id="PTHR36930:SF1">
    <property type="entry name" value="MOSC DOMAIN-CONTAINING PROTEIN"/>
    <property type="match status" value="1"/>
</dbReference>
<dbReference type="Pfam" id="PF03473">
    <property type="entry name" value="MOSC"/>
    <property type="match status" value="1"/>
</dbReference>
<evidence type="ECO:0000259" key="1">
    <source>
        <dbReference type="PROSITE" id="PS51340"/>
    </source>
</evidence>
<dbReference type="InterPro" id="IPR005302">
    <property type="entry name" value="MoCF_Sase_C"/>
</dbReference>
<evidence type="ECO:0000313" key="2">
    <source>
        <dbReference type="EMBL" id="MFC3608704.1"/>
    </source>
</evidence>
<dbReference type="PROSITE" id="PS51340">
    <property type="entry name" value="MOSC"/>
    <property type="match status" value="1"/>
</dbReference>